<proteinExistence type="predicted"/>
<organism evidence="1 2">
    <name type="scientific">Candidula unifasciata</name>
    <dbReference type="NCBI Taxonomy" id="100452"/>
    <lineage>
        <taxon>Eukaryota</taxon>
        <taxon>Metazoa</taxon>
        <taxon>Spiralia</taxon>
        <taxon>Lophotrochozoa</taxon>
        <taxon>Mollusca</taxon>
        <taxon>Gastropoda</taxon>
        <taxon>Heterobranchia</taxon>
        <taxon>Euthyneura</taxon>
        <taxon>Panpulmonata</taxon>
        <taxon>Eupulmonata</taxon>
        <taxon>Stylommatophora</taxon>
        <taxon>Helicina</taxon>
        <taxon>Helicoidea</taxon>
        <taxon>Geomitridae</taxon>
        <taxon>Candidula</taxon>
    </lineage>
</organism>
<reference evidence="1" key="1">
    <citation type="submission" date="2021-04" db="EMBL/GenBank/DDBJ databases">
        <authorList>
            <consortium name="Molecular Ecology Group"/>
        </authorList>
    </citation>
    <scope>NUCLEOTIDE SEQUENCE</scope>
</reference>
<sequence>MLCKMQEARLFKLTVCFALLLFVGYLIFDANRTSWSAFSQLLETVKTTNHATDALSLPQYDMVTKTKAHTDIRVESSQLSQLVSDVSKSKPTVGVAYKATSTQANATAVISSDQVGSWKSATLLIQEITELTKAQLELNKKAKPFFVKTQCVLNSKSKYACVHPNCRQLSNNVTERVQSLMSEKTVLYKEQDDLLKSISLKIPENDVILVSGASSNHYDEMQAMLHSLHSMVFPELSQKENFSLVLWDIGLTSDQRQQVEKCCLCQVISFPFEKFPQPTRDLHTYMWKPLLIRMTLFRARKYVVYQDASIRYKQFPGPVYENGMQHGLQLMREMDDSTTVHRTLPETFAYLGQKVCSFYPYQELGASFGVYKHHPFVLRAVTNVWARCAFEEKCMSPRPTMPSLSCHYGPCHR</sequence>
<accession>A0A8S3YHY4</accession>
<dbReference type="AlphaFoldDB" id="A0A8S3YHY4"/>
<dbReference type="PANTHER" id="PTHR31389:SF4">
    <property type="entry name" value="LD39211P"/>
    <property type="match status" value="1"/>
</dbReference>
<comment type="caution">
    <text evidence="1">The sequence shown here is derived from an EMBL/GenBank/DDBJ whole genome shotgun (WGS) entry which is preliminary data.</text>
</comment>
<dbReference type="Proteomes" id="UP000678393">
    <property type="component" value="Unassembled WGS sequence"/>
</dbReference>
<dbReference type="Pfam" id="PF07801">
    <property type="entry name" value="DUF1647"/>
    <property type="match status" value="1"/>
</dbReference>
<evidence type="ECO:0000313" key="2">
    <source>
        <dbReference type="Proteomes" id="UP000678393"/>
    </source>
</evidence>
<protein>
    <submittedName>
        <fullName evidence="1">Uncharacterized protein</fullName>
    </submittedName>
</protein>
<dbReference type="OrthoDB" id="5954868at2759"/>
<name>A0A8S3YHY4_9EUPU</name>
<gene>
    <name evidence="1" type="ORF">CUNI_LOCUS1822</name>
</gene>
<keyword evidence="2" id="KW-1185">Reference proteome</keyword>
<dbReference type="EMBL" id="CAJHNH020000224">
    <property type="protein sequence ID" value="CAG5116264.1"/>
    <property type="molecule type" value="Genomic_DNA"/>
</dbReference>
<evidence type="ECO:0000313" key="1">
    <source>
        <dbReference type="EMBL" id="CAG5116264.1"/>
    </source>
</evidence>
<dbReference type="PANTHER" id="PTHR31389">
    <property type="entry name" value="LD39211P"/>
    <property type="match status" value="1"/>
</dbReference>
<dbReference type="InterPro" id="IPR012444">
    <property type="entry name" value="DUF1647"/>
</dbReference>